<dbReference type="EMBL" id="CP046915">
    <property type="protein sequence ID" value="QGZ65760.1"/>
    <property type="molecule type" value="Genomic_DNA"/>
</dbReference>
<reference evidence="2 3" key="1">
    <citation type="submission" date="2019-12" db="EMBL/GenBank/DDBJ databases">
        <title>Paraburkholderia acidiphila 7Q-K02 sp. nov and Paraburkholderia acidisoli DHF22 sp. nov., two strains isolated from forest soil.</title>
        <authorList>
            <person name="Gao Z."/>
            <person name="Qiu L."/>
        </authorList>
    </citation>
    <scope>NUCLEOTIDE SEQUENCE [LARGE SCALE GENOMIC DNA]</scope>
    <source>
        <strain evidence="2 3">DHF22</strain>
    </source>
</reference>
<protein>
    <submittedName>
        <fullName evidence="2">DUF3325 family protein</fullName>
    </submittedName>
</protein>
<keyword evidence="1" id="KW-0812">Transmembrane</keyword>
<dbReference type="Proteomes" id="UP000433577">
    <property type="component" value="Chromosome 3"/>
</dbReference>
<dbReference type="KEGG" id="pacs:FAZ98_25600"/>
<feature type="transmembrane region" description="Helical" evidence="1">
    <location>
        <begin position="61"/>
        <end position="86"/>
    </location>
</feature>
<keyword evidence="3" id="KW-1185">Reference proteome</keyword>
<dbReference type="RefSeq" id="WP_158956528.1">
    <property type="nucleotide sequence ID" value="NZ_CP046915.1"/>
</dbReference>
<proteinExistence type="predicted"/>
<accession>A0A7Z2GPW9</accession>
<dbReference type="OrthoDB" id="8641981at2"/>
<organism evidence="2 3">
    <name type="scientific">Paraburkholderia acidisoli</name>
    <dbReference type="NCBI Taxonomy" id="2571748"/>
    <lineage>
        <taxon>Bacteria</taxon>
        <taxon>Pseudomonadati</taxon>
        <taxon>Pseudomonadota</taxon>
        <taxon>Betaproteobacteria</taxon>
        <taxon>Burkholderiales</taxon>
        <taxon>Burkholderiaceae</taxon>
        <taxon>Paraburkholderia</taxon>
    </lineage>
</organism>
<sequence>MSMLALILCVPAFVCLALAMERHQRLVFGAALSRVAARTLRVTGWLGLVVALGLAVAAQGWALGLVWYSGCTSLAAGVVYALLIVYERRATARQ</sequence>
<evidence type="ECO:0000313" key="3">
    <source>
        <dbReference type="Proteomes" id="UP000433577"/>
    </source>
</evidence>
<gene>
    <name evidence="2" type="ORF">FAZ98_25600</name>
</gene>
<keyword evidence="1" id="KW-1133">Transmembrane helix</keyword>
<dbReference type="Pfam" id="PF11804">
    <property type="entry name" value="DUF3325"/>
    <property type="match status" value="1"/>
</dbReference>
<evidence type="ECO:0000256" key="1">
    <source>
        <dbReference type="SAM" id="Phobius"/>
    </source>
</evidence>
<name>A0A7Z2GPW9_9BURK</name>
<keyword evidence="1" id="KW-0472">Membrane</keyword>
<dbReference type="AlphaFoldDB" id="A0A7Z2GPW9"/>
<evidence type="ECO:0000313" key="2">
    <source>
        <dbReference type="EMBL" id="QGZ65760.1"/>
    </source>
</evidence>
<dbReference type="InterPro" id="IPR021762">
    <property type="entry name" value="DUF3325"/>
</dbReference>